<dbReference type="Proteomes" id="UP000281549">
    <property type="component" value="Unassembled WGS sequence"/>
</dbReference>
<feature type="signal peptide" evidence="1">
    <location>
        <begin position="1"/>
        <end position="16"/>
    </location>
</feature>
<dbReference type="AlphaFoldDB" id="A0A4P9YNM6"/>
<accession>A0A4P9YNM6</accession>
<organism evidence="2 3">
    <name type="scientific">Rozella allomycis (strain CSF55)</name>
    <dbReference type="NCBI Taxonomy" id="988480"/>
    <lineage>
        <taxon>Eukaryota</taxon>
        <taxon>Fungi</taxon>
        <taxon>Fungi incertae sedis</taxon>
        <taxon>Cryptomycota</taxon>
        <taxon>Cryptomycota incertae sedis</taxon>
        <taxon>Rozella</taxon>
    </lineage>
</organism>
<feature type="chain" id="PRO_5020741143" evidence="1">
    <location>
        <begin position="17"/>
        <end position="241"/>
    </location>
</feature>
<dbReference type="EMBL" id="ML005013">
    <property type="protein sequence ID" value="RKP20862.1"/>
    <property type="molecule type" value="Genomic_DNA"/>
</dbReference>
<evidence type="ECO:0000313" key="3">
    <source>
        <dbReference type="Proteomes" id="UP000281549"/>
    </source>
</evidence>
<reference evidence="3" key="1">
    <citation type="journal article" date="2018" name="Nat. Microbiol.">
        <title>Leveraging single-cell genomics to expand the fungal tree of life.</title>
        <authorList>
            <person name="Ahrendt S.R."/>
            <person name="Quandt C.A."/>
            <person name="Ciobanu D."/>
            <person name="Clum A."/>
            <person name="Salamov A."/>
            <person name="Andreopoulos B."/>
            <person name="Cheng J.F."/>
            <person name="Woyke T."/>
            <person name="Pelin A."/>
            <person name="Henrissat B."/>
            <person name="Reynolds N.K."/>
            <person name="Benny G.L."/>
            <person name="Smith M.E."/>
            <person name="James T.Y."/>
            <person name="Grigoriev I.V."/>
        </authorList>
    </citation>
    <scope>NUCLEOTIDE SEQUENCE [LARGE SCALE GENOMIC DNA]</scope>
    <source>
        <strain evidence="3">CSF55</strain>
    </source>
</reference>
<proteinExistence type="predicted"/>
<gene>
    <name evidence="2" type="ORF">ROZALSC1DRAFT_21026</name>
</gene>
<evidence type="ECO:0000256" key="1">
    <source>
        <dbReference type="SAM" id="SignalP"/>
    </source>
</evidence>
<evidence type="ECO:0000313" key="2">
    <source>
        <dbReference type="EMBL" id="RKP20862.1"/>
    </source>
</evidence>
<name>A0A4P9YNM6_ROZAC</name>
<keyword evidence="1" id="KW-0732">Signal</keyword>
<protein>
    <submittedName>
        <fullName evidence="2">Uncharacterized protein</fullName>
    </submittedName>
</protein>
<sequence length="241" mass="25966">MLWQLFLLGILRKVEGHSWLISPEPKLTVDTGMRMMPNKCNGNPTPSSLGITWPGPAAGNANGLVEWMQSKNTSLKDLVDGPFQCDKCGTTDPSHVVANPSGSVQIGGLIHVGPCEAWLGDTKVYTAPTQCPSSFNVDFTKCGGNCLLRVILAATHLNSPEFFQYCVTVGGGKIGQSYSNADKSSVAGSNLSTAPIENKNVQITQSVITNSKMNSPAQNLNNCRKVRRCKKRKNQTLVGHY</sequence>